<gene>
    <name evidence="2" type="ORF">C9J27_02680</name>
</gene>
<evidence type="ECO:0000313" key="2">
    <source>
        <dbReference type="EMBL" id="PSV00948.1"/>
    </source>
</evidence>
<dbReference type="Proteomes" id="UP000241426">
    <property type="component" value="Unassembled WGS sequence"/>
</dbReference>
<dbReference type="AlphaFoldDB" id="A0A2T3KMD7"/>
<dbReference type="RefSeq" id="WP_107288675.1">
    <property type="nucleotide sequence ID" value="NZ_PYNF01000002.1"/>
</dbReference>
<protein>
    <submittedName>
        <fullName evidence="2">Uncharacterized protein</fullName>
    </submittedName>
</protein>
<keyword evidence="1" id="KW-0472">Membrane</keyword>
<proteinExistence type="predicted"/>
<name>A0A2T3KMD7_9GAMM</name>
<keyword evidence="1" id="KW-0812">Transmembrane</keyword>
<feature type="transmembrane region" description="Helical" evidence="1">
    <location>
        <begin position="59"/>
        <end position="83"/>
    </location>
</feature>
<accession>A0A2T3KMD7</accession>
<comment type="caution">
    <text evidence="2">The sequence shown here is derived from an EMBL/GenBank/DDBJ whole genome shotgun (WGS) entry which is preliminary data.</text>
</comment>
<sequence length="121" mass="13171">MKDDKVVELNNKGRGLVICSYFCAIAAVFTSGATLVLALLLCLFGLLDHSVSTFNRKHLNYIVEYSVVLIVAVAVSSLVFIYASYFVGAVGGFVSVIWYALAMSLGLGRFENNIDTNKHIV</sequence>
<dbReference type="EMBL" id="PYNF01000002">
    <property type="protein sequence ID" value="PSV00948.1"/>
    <property type="molecule type" value="Genomic_DNA"/>
</dbReference>
<feature type="transmembrane region" description="Helical" evidence="1">
    <location>
        <begin position="15"/>
        <end position="47"/>
    </location>
</feature>
<evidence type="ECO:0000313" key="3">
    <source>
        <dbReference type="Proteomes" id="UP000241426"/>
    </source>
</evidence>
<reference evidence="2 3" key="1">
    <citation type="submission" date="2018-01" db="EMBL/GenBank/DDBJ databases">
        <title>Whole genome sequencing of Histamine producing bacteria.</title>
        <authorList>
            <person name="Butler K."/>
        </authorList>
    </citation>
    <scope>NUCLEOTIDE SEQUENCE [LARGE SCALE GENOMIC DNA]</scope>
    <source>
        <strain evidence="2 3">FS-7.2</strain>
    </source>
</reference>
<evidence type="ECO:0000256" key="1">
    <source>
        <dbReference type="SAM" id="Phobius"/>
    </source>
</evidence>
<keyword evidence="1" id="KW-1133">Transmembrane helix</keyword>
<feature type="transmembrane region" description="Helical" evidence="1">
    <location>
        <begin position="89"/>
        <end position="108"/>
    </location>
</feature>
<organism evidence="2 3">
    <name type="scientific">Photobacterium kishitanii</name>
    <dbReference type="NCBI Taxonomy" id="318456"/>
    <lineage>
        <taxon>Bacteria</taxon>
        <taxon>Pseudomonadati</taxon>
        <taxon>Pseudomonadota</taxon>
        <taxon>Gammaproteobacteria</taxon>
        <taxon>Vibrionales</taxon>
        <taxon>Vibrionaceae</taxon>
        <taxon>Photobacterium</taxon>
    </lineage>
</organism>